<evidence type="ECO:0000313" key="2">
    <source>
        <dbReference type="Proteomes" id="UP000267821"/>
    </source>
</evidence>
<keyword evidence="2" id="KW-1185">Reference proteome</keyword>
<evidence type="ECO:0008006" key="3">
    <source>
        <dbReference type="Google" id="ProtNLM"/>
    </source>
</evidence>
<name>A0A3N4M230_9PEZI</name>
<dbReference type="InParanoid" id="A0A3N4M230"/>
<evidence type="ECO:0000313" key="1">
    <source>
        <dbReference type="EMBL" id="RPB27442.1"/>
    </source>
</evidence>
<gene>
    <name evidence="1" type="ORF">L211DRAFT_546945</name>
</gene>
<accession>A0A3N4M230</accession>
<reference evidence="1 2" key="1">
    <citation type="journal article" date="2018" name="Nat. Ecol. Evol.">
        <title>Pezizomycetes genomes reveal the molecular basis of ectomycorrhizal truffle lifestyle.</title>
        <authorList>
            <person name="Murat C."/>
            <person name="Payen T."/>
            <person name="Noel B."/>
            <person name="Kuo A."/>
            <person name="Morin E."/>
            <person name="Chen J."/>
            <person name="Kohler A."/>
            <person name="Krizsan K."/>
            <person name="Balestrini R."/>
            <person name="Da Silva C."/>
            <person name="Montanini B."/>
            <person name="Hainaut M."/>
            <person name="Levati E."/>
            <person name="Barry K.W."/>
            <person name="Belfiori B."/>
            <person name="Cichocki N."/>
            <person name="Clum A."/>
            <person name="Dockter R.B."/>
            <person name="Fauchery L."/>
            <person name="Guy J."/>
            <person name="Iotti M."/>
            <person name="Le Tacon F."/>
            <person name="Lindquist E.A."/>
            <person name="Lipzen A."/>
            <person name="Malagnac F."/>
            <person name="Mello A."/>
            <person name="Molinier V."/>
            <person name="Miyauchi S."/>
            <person name="Poulain J."/>
            <person name="Riccioni C."/>
            <person name="Rubini A."/>
            <person name="Sitrit Y."/>
            <person name="Splivallo R."/>
            <person name="Traeger S."/>
            <person name="Wang M."/>
            <person name="Zifcakova L."/>
            <person name="Wipf D."/>
            <person name="Zambonelli A."/>
            <person name="Paolocci F."/>
            <person name="Nowrousian M."/>
            <person name="Ottonello S."/>
            <person name="Baldrian P."/>
            <person name="Spatafora J.W."/>
            <person name="Henrissat B."/>
            <person name="Nagy L.G."/>
            <person name="Aury J.M."/>
            <person name="Wincker P."/>
            <person name="Grigoriev I.V."/>
            <person name="Bonfante P."/>
            <person name="Martin F.M."/>
        </authorList>
    </citation>
    <scope>NUCLEOTIDE SEQUENCE [LARGE SCALE GENOMIC DNA]</scope>
    <source>
        <strain evidence="1 2">ATCC MYA-4762</strain>
    </source>
</reference>
<dbReference type="Proteomes" id="UP000267821">
    <property type="component" value="Unassembled WGS sequence"/>
</dbReference>
<protein>
    <recommendedName>
        <fullName evidence="3">Restriction endonuclease type IV Mrr domain-containing protein</fullName>
    </recommendedName>
</protein>
<proteinExistence type="predicted"/>
<dbReference type="AlphaFoldDB" id="A0A3N4M230"/>
<organism evidence="1 2">
    <name type="scientific">Terfezia boudieri ATCC MYA-4762</name>
    <dbReference type="NCBI Taxonomy" id="1051890"/>
    <lineage>
        <taxon>Eukaryota</taxon>
        <taxon>Fungi</taxon>
        <taxon>Dikarya</taxon>
        <taxon>Ascomycota</taxon>
        <taxon>Pezizomycotina</taxon>
        <taxon>Pezizomycetes</taxon>
        <taxon>Pezizales</taxon>
        <taxon>Pezizaceae</taxon>
        <taxon>Terfezia</taxon>
    </lineage>
</organism>
<dbReference type="EMBL" id="ML121531">
    <property type="protein sequence ID" value="RPB27442.1"/>
    <property type="molecule type" value="Genomic_DNA"/>
</dbReference>
<sequence>MDFVAVMERSYVLIIEAKRSTLGEAMKQCLLSMKDAWDNNGGGILYGFVTTVESWQMIRV</sequence>